<evidence type="ECO:0000259" key="8">
    <source>
        <dbReference type="PROSITE" id="PS50850"/>
    </source>
</evidence>
<keyword evidence="4 7" id="KW-0812">Transmembrane</keyword>
<sequence length="395" mass="43418">MNRKFIVYLVAFAAFLGPFTQTIYTPVLPEVASQLHSTSFVVNLTISVFTLFLAIMQMIYGPLTDSKGRRSIMLFGISLYVIASVGCYFSGTIELLIFFRALQAIGIASGSVVAVTVISDLFEGKERGQAMGTFQMLVMLGPVLGPVIGGFLSGLFNFHSVFLALAATGMLVFLFNYLYLKETKPDNVETGRFQLRDFATILQNRMGSSIIYLGFIQYYAFYDFLVFLPNILSDRYGLSAEQKGLVFLPMSLSIVVGSFLGGKLQARIDGEKVVVLTTYLNAVSALFFLVFYSISLAWLLVGIIAFGLFLGLSLPVQTTLLTGAFTRNRATAVGAYNFSRYMGMAFSPIVGSLFYRIGGYGLMYGFVVVAFLVFAFLLSRRLQGARANRPSLEKG</sequence>
<protein>
    <submittedName>
        <fullName evidence="9">MFS transporter</fullName>
    </submittedName>
</protein>
<evidence type="ECO:0000256" key="6">
    <source>
        <dbReference type="ARBA" id="ARBA00023136"/>
    </source>
</evidence>
<dbReference type="EMBL" id="CP048286">
    <property type="protein sequence ID" value="QHW29560.1"/>
    <property type="molecule type" value="Genomic_DNA"/>
</dbReference>
<keyword evidence="2" id="KW-0813">Transport</keyword>
<gene>
    <name evidence="9" type="ORF">GZH47_01070</name>
</gene>
<feature type="transmembrane region" description="Helical" evidence="7">
    <location>
        <begin position="134"/>
        <end position="155"/>
    </location>
</feature>
<dbReference type="CDD" id="cd17474">
    <property type="entry name" value="MFS_YfmO_like"/>
    <property type="match status" value="1"/>
</dbReference>
<accession>A0A6C0NTL5</accession>
<feature type="transmembrane region" description="Helical" evidence="7">
    <location>
        <begin position="72"/>
        <end position="91"/>
    </location>
</feature>
<comment type="subcellular location">
    <subcellularLocation>
        <location evidence="1">Cell membrane</location>
        <topology evidence="1">Multi-pass membrane protein</topology>
    </subcellularLocation>
</comment>
<dbReference type="SUPFAM" id="SSF103473">
    <property type="entry name" value="MFS general substrate transporter"/>
    <property type="match status" value="1"/>
</dbReference>
<feature type="domain" description="Major facilitator superfamily (MFS) profile" evidence="8">
    <location>
        <begin position="6"/>
        <end position="383"/>
    </location>
</feature>
<feature type="transmembrane region" description="Helical" evidence="7">
    <location>
        <begin position="97"/>
        <end position="122"/>
    </location>
</feature>
<feature type="transmembrane region" description="Helical" evidence="7">
    <location>
        <begin position="298"/>
        <end position="326"/>
    </location>
</feature>
<name>A0A6C0NTL5_9BACL</name>
<dbReference type="PANTHER" id="PTHR43124:SF3">
    <property type="entry name" value="CHLORAMPHENICOL EFFLUX PUMP RV0191"/>
    <property type="match status" value="1"/>
</dbReference>
<evidence type="ECO:0000256" key="2">
    <source>
        <dbReference type="ARBA" id="ARBA00022448"/>
    </source>
</evidence>
<dbReference type="KEGG" id="prz:GZH47_01070"/>
<dbReference type="PRINTS" id="PR01036">
    <property type="entry name" value="TCRTETB"/>
</dbReference>
<keyword evidence="10" id="KW-1185">Reference proteome</keyword>
<dbReference type="InterPro" id="IPR050189">
    <property type="entry name" value="MFS_Efflux_Transporters"/>
</dbReference>
<dbReference type="GO" id="GO:0022857">
    <property type="term" value="F:transmembrane transporter activity"/>
    <property type="evidence" value="ECO:0007669"/>
    <property type="project" value="InterPro"/>
</dbReference>
<evidence type="ECO:0000256" key="4">
    <source>
        <dbReference type="ARBA" id="ARBA00022692"/>
    </source>
</evidence>
<dbReference type="Proteomes" id="UP000479114">
    <property type="component" value="Chromosome"/>
</dbReference>
<feature type="transmembrane region" description="Helical" evidence="7">
    <location>
        <begin position="273"/>
        <end position="292"/>
    </location>
</feature>
<evidence type="ECO:0000256" key="3">
    <source>
        <dbReference type="ARBA" id="ARBA00022475"/>
    </source>
</evidence>
<feature type="transmembrane region" description="Helical" evidence="7">
    <location>
        <begin position="210"/>
        <end position="232"/>
    </location>
</feature>
<evidence type="ECO:0000313" key="10">
    <source>
        <dbReference type="Proteomes" id="UP000479114"/>
    </source>
</evidence>
<keyword evidence="5 7" id="KW-1133">Transmembrane helix</keyword>
<dbReference type="PANTHER" id="PTHR43124">
    <property type="entry name" value="PURINE EFFLUX PUMP PBUE"/>
    <property type="match status" value="1"/>
</dbReference>
<evidence type="ECO:0000313" key="9">
    <source>
        <dbReference type="EMBL" id="QHW29560.1"/>
    </source>
</evidence>
<dbReference type="InterPro" id="IPR020846">
    <property type="entry name" value="MFS_dom"/>
</dbReference>
<evidence type="ECO:0000256" key="5">
    <source>
        <dbReference type="ARBA" id="ARBA00022989"/>
    </source>
</evidence>
<organism evidence="9 10">
    <name type="scientific">Paenibacillus rhizovicinus</name>
    <dbReference type="NCBI Taxonomy" id="2704463"/>
    <lineage>
        <taxon>Bacteria</taxon>
        <taxon>Bacillati</taxon>
        <taxon>Bacillota</taxon>
        <taxon>Bacilli</taxon>
        <taxon>Bacillales</taxon>
        <taxon>Paenibacillaceae</taxon>
        <taxon>Paenibacillus</taxon>
    </lineage>
</organism>
<evidence type="ECO:0000256" key="1">
    <source>
        <dbReference type="ARBA" id="ARBA00004651"/>
    </source>
</evidence>
<dbReference type="GO" id="GO:0005886">
    <property type="term" value="C:plasma membrane"/>
    <property type="evidence" value="ECO:0007669"/>
    <property type="project" value="UniProtKB-SubCell"/>
</dbReference>
<feature type="transmembrane region" description="Helical" evidence="7">
    <location>
        <begin position="338"/>
        <end position="355"/>
    </location>
</feature>
<feature type="transmembrane region" description="Helical" evidence="7">
    <location>
        <begin position="361"/>
        <end position="379"/>
    </location>
</feature>
<keyword evidence="6 7" id="KW-0472">Membrane</keyword>
<feature type="transmembrane region" description="Helical" evidence="7">
    <location>
        <begin position="244"/>
        <end position="261"/>
    </location>
</feature>
<evidence type="ECO:0000256" key="7">
    <source>
        <dbReference type="SAM" id="Phobius"/>
    </source>
</evidence>
<dbReference type="Gene3D" id="1.20.1720.10">
    <property type="entry name" value="Multidrug resistance protein D"/>
    <property type="match status" value="1"/>
</dbReference>
<dbReference type="PROSITE" id="PS50850">
    <property type="entry name" value="MFS"/>
    <property type="match status" value="1"/>
</dbReference>
<feature type="transmembrane region" description="Helical" evidence="7">
    <location>
        <begin position="161"/>
        <end position="180"/>
    </location>
</feature>
<dbReference type="AlphaFoldDB" id="A0A6C0NTL5"/>
<dbReference type="InterPro" id="IPR011701">
    <property type="entry name" value="MFS"/>
</dbReference>
<dbReference type="RefSeq" id="WP_162638130.1">
    <property type="nucleotide sequence ID" value="NZ_CP048286.1"/>
</dbReference>
<feature type="transmembrane region" description="Helical" evidence="7">
    <location>
        <begin position="38"/>
        <end position="60"/>
    </location>
</feature>
<reference evidence="9 10" key="1">
    <citation type="submission" date="2020-02" db="EMBL/GenBank/DDBJ databases">
        <title>Paenibacillus sp. nov., isolated from rhizosphere soil of tomato.</title>
        <authorList>
            <person name="Weon H.-Y."/>
            <person name="Lee S.A."/>
        </authorList>
    </citation>
    <scope>NUCLEOTIDE SEQUENCE [LARGE SCALE GENOMIC DNA]</scope>
    <source>
        <strain evidence="9 10">14171R-81</strain>
    </source>
</reference>
<keyword evidence="3" id="KW-1003">Cell membrane</keyword>
<proteinExistence type="predicted"/>
<dbReference type="InterPro" id="IPR036259">
    <property type="entry name" value="MFS_trans_sf"/>
</dbReference>
<dbReference type="Pfam" id="PF07690">
    <property type="entry name" value="MFS_1"/>
    <property type="match status" value="1"/>
</dbReference>